<sequence>MMKILSEIKAKLLKYVLKQPVASVAFQNPNMSRAGNFPPRLGRSPPRNVSIIPMEVRRNRGSESMSEREPSSPKVSCIGEVKGMKKRKVCGQKRVPTEEGDDAACHEKKKPLQWIFKGSSGERQKHSTTASVLEEEAPATTEEYPSLGTMKNFASGSRSLPRFEVSFIER</sequence>
<dbReference type="PANTHER" id="PTHR34779">
    <property type="entry name" value="OS09G0542900 PROTEIN"/>
    <property type="match status" value="1"/>
</dbReference>
<gene>
    <name evidence="2" type="ORF">V8G54_000730</name>
</gene>
<accession>A0AAQ3SAU1</accession>
<protein>
    <submittedName>
        <fullName evidence="2">Uncharacterized protein</fullName>
    </submittedName>
</protein>
<evidence type="ECO:0000256" key="1">
    <source>
        <dbReference type="SAM" id="MobiDB-lite"/>
    </source>
</evidence>
<feature type="region of interest" description="Disordered" evidence="1">
    <location>
        <begin position="117"/>
        <end position="148"/>
    </location>
</feature>
<dbReference type="AlphaFoldDB" id="A0AAQ3SAU1"/>
<evidence type="ECO:0000313" key="2">
    <source>
        <dbReference type="EMBL" id="WVZ22186.1"/>
    </source>
</evidence>
<feature type="compositionally biased region" description="Basic and acidic residues" evidence="1">
    <location>
        <begin position="58"/>
        <end position="71"/>
    </location>
</feature>
<dbReference type="EMBL" id="CP144700">
    <property type="protein sequence ID" value="WVZ22186.1"/>
    <property type="molecule type" value="Genomic_DNA"/>
</dbReference>
<proteinExistence type="predicted"/>
<dbReference type="PANTHER" id="PTHR34779:SF7">
    <property type="entry name" value="DUF3741 DOMAIN-CONTAINING PROTEIN"/>
    <property type="match status" value="1"/>
</dbReference>
<organism evidence="2 3">
    <name type="scientific">Vigna mungo</name>
    <name type="common">Black gram</name>
    <name type="synonym">Phaseolus mungo</name>
    <dbReference type="NCBI Taxonomy" id="3915"/>
    <lineage>
        <taxon>Eukaryota</taxon>
        <taxon>Viridiplantae</taxon>
        <taxon>Streptophyta</taxon>
        <taxon>Embryophyta</taxon>
        <taxon>Tracheophyta</taxon>
        <taxon>Spermatophyta</taxon>
        <taxon>Magnoliopsida</taxon>
        <taxon>eudicotyledons</taxon>
        <taxon>Gunneridae</taxon>
        <taxon>Pentapetalae</taxon>
        <taxon>rosids</taxon>
        <taxon>fabids</taxon>
        <taxon>Fabales</taxon>
        <taxon>Fabaceae</taxon>
        <taxon>Papilionoideae</taxon>
        <taxon>50 kb inversion clade</taxon>
        <taxon>NPAAA clade</taxon>
        <taxon>indigoferoid/millettioid clade</taxon>
        <taxon>Phaseoleae</taxon>
        <taxon>Vigna</taxon>
    </lineage>
</organism>
<keyword evidence="3" id="KW-1185">Reference proteome</keyword>
<dbReference type="InterPro" id="IPR038796">
    <property type="entry name" value="At1g76070-like"/>
</dbReference>
<feature type="region of interest" description="Disordered" evidence="1">
    <location>
        <begin position="58"/>
        <end position="77"/>
    </location>
</feature>
<dbReference type="Proteomes" id="UP001374535">
    <property type="component" value="Chromosome 1"/>
</dbReference>
<name>A0AAQ3SAU1_VIGMU</name>
<reference evidence="2 3" key="1">
    <citation type="journal article" date="2023" name="Life. Sci Alliance">
        <title>Evolutionary insights into 3D genome organization and epigenetic landscape of Vigna mungo.</title>
        <authorList>
            <person name="Junaid A."/>
            <person name="Singh B."/>
            <person name="Bhatia S."/>
        </authorList>
    </citation>
    <scope>NUCLEOTIDE SEQUENCE [LARGE SCALE GENOMIC DNA]</scope>
    <source>
        <strain evidence="2">Urdbean</strain>
    </source>
</reference>
<evidence type="ECO:0000313" key="3">
    <source>
        <dbReference type="Proteomes" id="UP001374535"/>
    </source>
</evidence>